<dbReference type="OrthoDB" id="52317at2759"/>
<sequence length="893" mass="99138">MSTRRLLTKQPSPSNVNKAPSPNKKRSSLLDSKDTGKKTLDSSLSDRRSCLSREFSTLTLGARLENTFSPEDDTLQKKHLYVVCLTLFCCFAIVNFVGFVMVYYVIESPSQAQTTPAGQAVSFLGQWHKEQTMLLGRDEHFLGMGEPNTVASTACVAQLQEEIQLHATVTSPEMIEGILNKMGLAHRPIIRDQLQDLRTNPRSMATAMEPIMGCLQSSKTLPQLVCLLRDNSASKVDPSSLEETVHVALVFQALINLMTSDLAALHDVVEVMSTTQRVKQETVFQQSLAPDQGMMMMKEYQDANQMLHAVAMALSENKQLPLKSGLQLNILQAIHKDLALAGSNQNAQVGLALASSVHFEPTIQDHKLQWPLGKDWADAYMGWQTSLQIGGRQQPALPSLLIPLAVCPSLESAHAEDFVASQFILRALSQMIVTVNTETSTAANPVTSSYHHVLAHRMASSNFESVRLSTPSSESITVMLSELCAGSECLQQQGAQDDSAWVTTDTIFTANLDDLQFQVYLGFCLWITVLFAGLGLELLTWVSFLQGGWTDERQSQWKFAQFAFPLLLATTLGLAIHHNYLALICLVPGLWKFGFPETLVYMHTALYGKYLNEEEGRPAWIQRIAEFLNAVGTVVHHGAAALVICMFLAGVVPPTRHVLAPCLIPVMQHWFVLLRYSNPNIYTIVEMALEVYFEWTVLSEFEYLHAMHWAVPMAASTMLFAHWLYLLAAFIEMVKPPVDEEVVENRRRLSMQKTQELLLDSSSLHSTEHRPFGSIHVDTEQNNFLSMRSLRLNDISEGGYSSESSTDSFCFEKPSSKPSSSGDPTEDPTEDPTDRGGDVCIDFRQMDLVDLGKLEESEGDLSFVITGMQAKGESVKPVVDKGKQLDGSRSFDV</sequence>
<feature type="transmembrane region" description="Helical" evidence="2">
    <location>
        <begin position="519"/>
        <end position="545"/>
    </location>
</feature>
<organism evidence="3 4">
    <name type="scientific">Seminavis robusta</name>
    <dbReference type="NCBI Taxonomy" id="568900"/>
    <lineage>
        <taxon>Eukaryota</taxon>
        <taxon>Sar</taxon>
        <taxon>Stramenopiles</taxon>
        <taxon>Ochrophyta</taxon>
        <taxon>Bacillariophyta</taxon>
        <taxon>Bacillariophyceae</taxon>
        <taxon>Bacillariophycidae</taxon>
        <taxon>Naviculales</taxon>
        <taxon>Naviculaceae</taxon>
        <taxon>Seminavis</taxon>
    </lineage>
</organism>
<comment type="caution">
    <text evidence="3">The sequence shown here is derived from an EMBL/GenBank/DDBJ whole genome shotgun (WGS) entry which is preliminary data.</text>
</comment>
<keyword evidence="2" id="KW-0472">Membrane</keyword>
<protein>
    <submittedName>
        <fullName evidence="3">Uncharacterized protein</fullName>
    </submittedName>
</protein>
<dbReference type="AlphaFoldDB" id="A0A9N8H740"/>
<reference evidence="3" key="1">
    <citation type="submission" date="2020-06" db="EMBL/GenBank/DDBJ databases">
        <authorList>
            <consortium name="Plant Systems Biology data submission"/>
        </authorList>
    </citation>
    <scope>NUCLEOTIDE SEQUENCE</scope>
    <source>
        <strain evidence="3">D6</strain>
    </source>
</reference>
<dbReference type="EMBL" id="CAICTM010000129">
    <property type="protein sequence ID" value="CAB9502197.1"/>
    <property type="molecule type" value="Genomic_DNA"/>
</dbReference>
<evidence type="ECO:0000256" key="2">
    <source>
        <dbReference type="SAM" id="Phobius"/>
    </source>
</evidence>
<feature type="compositionally biased region" description="Polar residues" evidence="1">
    <location>
        <begin position="1"/>
        <end position="20"/>
    </location>
</feature>
<keyword evidence="2" id="KW-0812">Transmembrane</keyword>
<dbReference type="Proteomes" id="UP001153069">
    <property type="component" value="Unassembled WGS sequence"/>
</dbReference>
<evidence type="ECO:0000313" key="3">
    <source>
        <dbReference type="EMBL" id="CAB9502197.1"/>
    </source>
</evidence>
<feature type="region of interest" description="Disordered" evidence="1">
    <location>
        <begin position="1"/>
        <end position="42"/>
    </location>
</feature>
<feature type="region of interest" description="Disordered" evidence="1">
    <location>
        <begin position="798"/>
        <end position="839"/>
    </location>
</feature>
<feature type="transmembrane region" description="Helical" evidence="2">
    <location>
        <begin position="566"/>
        <end position="591"/>
    </location>
</feature>
<accession>A0A9N8H740</accession>
<evidence type="ECO:0000256" key="1">
    <source>
        <dbReference type="SAM" id="MobiDB-lite"/>
    </source>
</evidence>
<proteinExistence type="predicted"/>
<evidence type="ECO:0000313" key="4">
    <source>
        <dbReference type="Proteomes" id="UP001153069"/>
    </source>
</evidence>
<keyword evidence="4" id="KW-1185">Reference proteome</keyword>
<feature type="compositionally biased region" description="Basic and acidic residues" evidence="1">
    <location>
        <begin position="31"/>
        <end position="42"/>
    </location>
</feature>
<gene>
    <name evidence="3" type="ORF">SEMRO_130_G061880.1</name>
</gene>
<feature type="region of interest" description="Disordered" evidence="1">
    <location>
        <begin position="873"/>
        <end position="893"/>
    </location>
</feature>
<feature type="transmembrane region" description="Helical" evidence="2">
    <location>
        <begin position="80"/>
        <end position="106"/>
    </location>
</feature>
<feature type="compositionally biased region" description="Polar residues" evidence="1">
    <location>
        <begin position="799"/>
        <end position="808"/>
    </location>
</feature>
<name>A0A9N8H740_9STRA</name>
<keyword evidence="2" id="KW-1133">Transmembrane helix</keyword>
<feature type="compositionally biased region" description="Basic and acidic residues" evidence="1">
    <location>
        <begin position="878"/>
        <end position="893"/>
    </location>
</feature>